<keyword evidence="7" id="KW-1185">Reference proteome</keyword>
<evidence type="ECO:0000259" key="5">
    <source>
        <dbReference type="PROSITE" id="PS00662"/>
    </source>
</evidence>
<comment type="similarity">
    <text evidence="1">Belongs to the GSP E family.</text>
</comment>
<keyword evidence="2" id="KW-0547">Nucleotide-binding</keyword>
<reference evidence="6 7" key="1">
    <citation type="submission" date="2024-03" db="EMBL/GenBank/DDBJ databases">
        <title>Community enrichment and isolation of bacterial strains for fucoidan degradation.</title>
        <authorList>
            <person name="Sichert A."/>
        </authorList>
    </citation>
    <scope>NUCLEOTIDE SEQUENCE [LARGE SCALE GENOMIC DNA]</scope>
    <source>
        <strain evidence="6 7">AS12</strain>
    </source>
</reference>
<evidence type="ECO:0000313" key="7">
    <source>
        <dbReference type="Proteomes" id="UP001461163"/>
    </source>
</evidence>
<accession>A0ABU9SXK0</accession>
<evidence type="ECO:0000256" key="2">
    <source>
        <dbReference type="ARBA" id="ARBA00022741"/>
    </source>
</evidence>
<feature type="domain" description="Bacterial type II secretion system protein E" evidence="5">
    <location>
        <begin position="380"/>
        <end position="394"/>
    </location>
</feature>
<gene>
    <name evidence="6" type="ORF">WNY77_14460</name>
</gene>
<dbReference type="Proteomes" id="UP001461163">
    <property type="component" value="Unassembled WGS sequence"/>
</dbReference>
<dbReference type="Pfam" id="PF05157">
    <property type="entry name" value="MshEN"/>
    <property type="match status" value="1"/>
</dbReference>
<evidence type="ECO:0000256" key="4">
    <source>
        <dbReference type="SAM" id="MobiDB-lite"/>
    </source>
</evidence>
<dbReference type="PANTHER" id="PTHR30258:SF29">
    <property type="entry name" value="MSHA PILUS ASSEMBLY ATPASE MSHE"/>
    <property type="match status" value="1"/>
</dbReference>
<dbReference type="InterPro" id="IPR037257">
    <property type="entry name" value="T2SS_E_N_sf"/>
</dbReference>
<evidence type="ECO:0000313" key="6">
    <source>
        <dbReference type="EMBL" id="MEM5498607.1"/>
    </source>
</evidence>
<dbReference type="InterPro" id="IPR027417">
    <property type="entry name" value="P-loop_NTPase"/>
</dbReference>
<dbReference type="SUPFAM" id="SSF52540">
    <property type="entry name" value="P-loop containing nucleoside triphosphate hydrolases"/>
    <property type="match status" value="1"/>
</dbReference>
<feature type="compositionally biased region" description="Polar residues" evidence="4">
    <location>
        <begin position="607"/>
        <end position="625"/>
    </location>
</feature>
<dbReference type="InterPro" id="IPR007831">
    <property type="entry name" value="T2SS_GspE_N"/>
</dbReference>
<dbReference type="InterPro" id="IPR001482">
    <property type="entry name" value="T2SS/T4SS_dom"/>
</dbReference>
<dbReference type="EMBL" id="JBBMQS010000008">
    <property type="protein sequence ID" value="MEM5498607.1"/>
    <property type="molecule type" value="Genomic_DNA"/>
</dbReference>
<dbReference type="PANTHER" id="PTHR30258">
    <property type="entry name" value="TYPE II SECRETION SYSTEM PROTEIN GSPE-RELATED"/>
    <property type="match status" value="1"/>
</dbReference>
<comment type="caution">
    <text evidence="6">The sequence shown here is derived from an EMBL/GenBank/DDBJ whole genome shotgun (WGS) entry which is preliminary data.</text>
</comment>
<dbReference type="Gene3D" id="3.30.450.90">
    <property type="match status" value="1"/>
</dbReference>
<dbReference type="SUPFAM" id="SSF160246">
    <property type="entry name" value="EspE N-terminal domain-like"/>
    <property type="match status" value="1"/>
</dbReference>
<dbReference type="CDD" id="cd01129">
    <property type="entry name" value="PulE-GspE-like"/>
    <property type="match status" value="1"/>
</dbReference>
<dbReference type="Gene3D" id="3.40.50.300">
    <property type="entry name" value="P-loop containing nucleotide triphosphate hydrolases"/>
    <property type="match status" value="1"/>
</dbReference>
<dbReference type="RefSeq" id="WP_033185167.1">
    <property type="nucleotide sequence ID" value="NZ_JBBMQS010000008.1"/>
</dbReference>
<organism evidence="6 7">
    <name type="scientific">Paraglaciecola mesophila</name>
    <dbReference type="NCBI Taxonomy" id="197222"/>
    <lineage>
        <taxon>Bacteria</taxon>
        <taxon>Pseudomonadati</taxon>
        <taxon>Pseudomonadota</taxon>
        <taxon>Gammaproteobacteria</taxon>
        <taxon>Alteromonadales</taxon>
        <taxon>Alteromonadaceae</taxon>
        <taxon>Paraglaciecola</taxon>
    </lineage>
</organism>
<dbReference type="PROSITE" id="PS00662">
    <property type="entry name" value="T2SP_E"/>
    <property type="match status" value="1"/>
</dbReference>
<name>A0ABU9SXK0_9ALTE</name>
<feature type="region of interest" description="Disordered" evidence="4">
    <location>
        <begin position="568"/>
        <end position="642"/>
    </location>
</feature>
<sequence>MKPKAKIRLGDLLVQEGIISEEQLMQTLSAQKQSGRKLGYMLIELGFMTENQLLTFLSQHLGVPLIDVTQYRVSVEAVLLLPEVQARRYRALVLDDKGDHLLVGMSDPADLAALDILSGVLPKPVKVAVVSDAQLFQAYDRFYRRTEDIASFAQELAEEYQDDAEFDFDTGVDNEQDTAVARLLQSIFEDALQTKASDIHIEPDSEMLRIRLRVDGVLQENIIKEKNIASALVLRLKLMSGLDISEKRLPQDGRTNMRIKGHSIDVRVSTMPVQNGESVVMRLLDQSAGVLSLEQTGMPAALLKRFRVLLKRPHGMILVTGPTGSGKTTTLYGALSELNQPSAKIITVEDPVEYRLPRINQVQTNSKIGLNFSNVLRTTLRQDPDIIMVGEMRDQETAEIGLRGALTGHLVLSTLHTNDAISSAVRLLDMGAPGYLVASSLRAVIAQRLVRKVCESCSEAYQPTREESLWLKSIDSQVANVTFRRGRGCQTCNNTGYRGRVGVFELLEMTESMMNALKTNDSVQFGQAALHSPGFVPLAKVALTYAKMGITTVDEVLKLIEMVADEQARATESESGEEPEENNELEMTNIQSSQTVSPGGNAESGAVPTSGTSRAQNIPTSSSGEFSFELEPRDNGPGSNNG</sequence>
<dbReference type="Pfam" id="PF00437">
    <property type="entry name" value="T2SSE"/>
    <property type="match status" value="1"/>
</dbReference>
<proteinExistence type="inferred from homology"/>
<feature type="compositionally biased region" description="Polar residues" evidence="4">
    <location>
        <begin position="588"/>
        <end position="598"/>
    </location>
</feature>
<protein>
    <submittedName>
        <fullName evidence="6">GspE/PulE family protein</fullName>
    </submittedName>
</protein>
<evidence type="ECO:0000256" key="1">
    <source>
        <dbReference type="ARBA" id="ARBA00006611"/>
    </source>
</evidence>
<keyword evidence="3" id="KW-0067">ATP-binding</keyword>
<feature type="compositionally biased region" description="Acidic residues" evidence="4">
    <location>
        <begin position="574"/>
        <end position="584"/>
    </location>
</feature>
<evidence type="ECO:0000256" key="3">
    <source>
        <dbReference type="ARBA" id="ARBA00022840"/>
    </source>
</evidence>
<dbReference type="Gene3D" id="3.30.300.160">
    <property type="entry name" value="Type II secretion system, protein E, N-terminal domain"/>
    <property type="match status" value="1"/>
</dbReference>